<accession>A0AC34R276</accession>
<protein>
    <submittedName>
        <fullName evidence="2">Uncharacterized protein</fullName>
    </submittedName>
</protein>
<organism evidence="1 2">
    <name type="scientific">Panagrolaimus sp. JU765</name>
    <dbReference type="NCBI Taxonomy" id="591449"/>
    <lineage>
        <taxon>Eukaryota</taxon>
        <taxon>Metazoa</taxon>
        <taxon>Ecdysozoa</taxon>
        <taxon>Nematoda</taxon>
        <taxon>Chromadorea</taxon>
        <taxon>Rhabditida</taxon>
        <taxon>Tylenchina</taxon>
        <taxon>Panagrolaimomorpha</taxon>
        <taxon>Panagrolaimoidea</taxon>
        <taxon>Panagrolaimidae</taxon>
        <taxon>Panagrolaimus</taxon>
    </lineage>
</organism>
<reference evidence="2" key="1">
    <citation type="submission" date="2022-11" db="UniProtKB">
        <authorList>
            <consortium name="WormBaseParasite"/>
        </authorList>
    </citation>
    <scope>IDENTIFICATION</scope>
</reference>
<evidence type="ECO:0000313" key="1">
    <source>
        <dbReference type="Proteomes" id="UP000887576"/>
    </source>
</evidence>
<evidence type="ECO:0000313" key="2">
    <source>
        <dbReference type="WBParaSite" id="JU765_v2.g2841.t1"/>
    </source>
</evidence>
<dbReference type="Proteomes" id="UP000887576">
    <property type="component" value="Unplaced"/>
</dbReference>
<name>A0AC34R276_9BILA</name>
<proteinExistence type="predicted"/>
<dbReference type="WBParaSite" id="JU765_v2.g2841.t1">
    <property type="protein sequence ID" value="JU765_v2.g2841.t1"/>
    <property type="gene ID" value="JU765_v2.g2841"/>
</dbReference>
<sequence length="345" mass="39202">MSEENLIYGIDVHSRSLTSFPTEENRTIFCIASYTVKNDSKIYVLEADDRWSRLNGKEYNFDRSIGEVLYLNAHPKEKNLIFAECSMKVISKKTCSAASICHLDENKKIAKTLSLFSPENSNFLLLKTIFDPTGNQLGIISENCLTICDVEDSGKELKQSWQKELPTKSKMNTFVWDKHSPNGIYLGCCSELLLFDTRTNKDTLIFDNGFQRITAVDCNPISPNRIVVGTEEGRLALWDTRKTDQPIIFKFDHQYPIWDLKYNNTYDQLVISCGSDGKIFLHNFESAEKIDGKIESELIMESEDSIYCCAWAGSDPFIFAGIGHDGRLIASKVRKTLKYKLLSGN</sequence>